<gene>
    <name evidence="2" type="primary">LOC109679291</name>
</gene>
<protein>
    <submittedName>
        <fullName evidence="2">Uncharacterized protein LOC109679291</fullName>
    </submittedName>
</protein>
<accession>A0A8B7TTL5</accession>
<reference evidence="2" key="1">
    <citation type="submission" date="2025-08" db="UniProtKB">
        <authorList>
            <consortium name="RefSeq"/>
        </authorList>
    </citation>
    <scope>IDENTIFICATION</scope>
    <source>
        <tissue evidence="2">Leukocyte</tissue>
    </source>
</reference>
<dbReference type="AlphaFoldDB" id="A0A8B7TTL5"/>
<sequence>MDFASPSRPEKAACSSPLSTSKRFGSPPQAPRDRASGHIQRPPTRLWTLVRGSEKPRRPGNRKPSSSLGGKGKSVPAVVARRTVASRGRNAPGPPAGPARSSAPRTQLCMPKPYPPGSPRSGAPRPRCPEKAAQAQAQPRGPAAQGATSDQASRRLQIRSALSPPAGSGDPPPHALRPRPAPRGCSAPGAARAAPQRLTSEVRACLGAKPALLEEPPADGDPGTGAVSCGQMRCPLASRTDARPYAFPDPSRKPRAHPFSLSRAPFGECGTSGPPFLSALVPRSRQSALTEDQAVPDRRRRPGDANSASETYLAESRGPRAAALGRRRPLAEPLRSRRPRSLASLGATPLNAGALQNINNQEGKKEKRKPSFPNSQINFSRGWDTGFVSQATQTSVKGQGDSRPGQGARVRTRVQTPRGAQAGGAGSPPAGGRRRHYLTWSRRLIPAQGYEAHQ</sequence>
<dbReference type="RefSeq" id="XP_020010127.1">
    <property type="nucleotide sequence ID" value="XM_020154538.1"/>
</dbReference>
<evidence type="ECO:0000313" key="2">
    <source>
        <dbReference type="RefSeq" id="XP_020010127.1"/>
    </source>
</evidence>
<feature type="compositionally biased region" description="Low complexity" evidence="1">
    <location>
        <begin position="132"/>
        <end position="147"/>
    </location>
</feature>
<feature type="compositionally biased region" description="Polar residues" evidence="1">
    <location>
        <begin position="387"/>
        <end position="397"/>
    </location>
</feature>
<dbReference type="KEGG" id="ccan:109679291"/>
<evidence type="ECO:0000256" key="1">
    <source>
        <dbReference type="SAM" id="MobiDB-lite"/>
    </source>
</evidence>
<proteinExistence type="predicted"/>
<feature type="region of interest" description="Disordered" evidence="1">
    <location>
        <begin position="1"/>
        <end position="198"/>
    </location>
</feature>
<organism evidence="2">
    <name type="scientific">Castor canadensis</name>
    <name type="common">American beaver</name>
    <dbReference type="NCBI Taxonomy" id="51338"/>
    <lineage>
        <taxon>Eukaryota</taxon>
        <taxon>Metazoa</taxon>
        <taxon>Chordata</taxon>
        <taxon>Craniata</taxon>
        <taxon>Vertebrata</taxon>
        <taxon>Euteleostomi</taxon>
        <taxon>Mammalia</taxon>
        <taxon>Eutheria</taxon>
        <taxon>Euarchontoglires</taxon>
        <taxon>Glires</taxon>
        <taxon>Rodentia</taxon>
        <taxon>Castorimorpha</taxon>
        <taxon>Castoridae</taxon>
        <taxon>Castor</taxon>
    </lineage>
</organism>
<name>A0A8B7TTL5_CASCN</name>
<feature type="compositionally biased region" description="Pro residues" evidence="1">
    <location>
        <begin position="170"/>
        <end position="181"/>
    </location>
</feature>
<feature type="region of interest" description="Disordered" evidence="1">
    <location>
        <begin position="210"/>
        <end position="454"/>
    </location>
</feature>